<dbReference type="Proteomes" id="UP000265520">
    <property type="component" value="Unassembled WGS sequence"/>
</dbReference>
<dbReference type="SUPFAM" id="SSF56281">
    <property type="entry name" value="Metallo-hydrolase/oxidoreductase"/>
    <property type="match status" value="1"/>
</dbReference>
<accession>A0A392NCX2</accession>
<keyword evidence="2" id="KW-0378">Hydrolase</keyword>
<dbReference type="Gene3D" id="3.60.15.10">
    <property type="entry name" value="Ribonuclease Z/Hydroxyacylglutathione hydrolase-like"/>
    <property type="match status" value="1"/>
</dbReference>
<reference evidence="2 3" key="1">
    <citation type="journal article" date="2018" name="Front. Plant Sci.">
        <title>Red Clover (Trifolium pratense) and Zigzag Clover (T. medium) - A Picture of Genomic Similarities and Differences.</title>
        <authorList>
            <person name="Dluhosova J."/>
            <person name="Istvanek J."/>
            <person name="Nedelnik J."/>
            <person name="Repkova J."/>
        </authorList>
    </citation>
    <scope>NUCLEOTIDE SEQUENCE [LARGE SCALE GENOMIC DNA]</scope>
    <source>
        <strain evidence="3">cv. 10/8</strain>
        <tissue evidence="2">Leaf</tissue>
    </source>
</reference>
<evidence type="ECO:0000259" key="1">
    <source>
        <dbReference type="Pfam" id="PF12706"/>
    </source>
</evidence>
<feature type="domain" description="Metallo-beta-lactamase" evidence="1">
    <location>
        <begin position="17"/>
        <end position="61"/>
    </location>
</feature>
<dbReference type="PANTHER" id="PTHR42663">
    <property type="entry name" value="HYDROLASE C777.06C-RELATED-RELATED"/>
    <property type="match status" value="1"/>
</dbReference>
<dbReference type="InterPro" id="IPR036866">
    <property type="entry name" value="RibonucZ/Hydroxyglut_hydro"/>
</dbReference>
<name>A0A392NCX2_9FABA</name>
<proteinExistence type="predicted"/>
<gene>
    <name evidence="2" type="ORF">A2U01_0017889</name>
</gene>
<sequence>MNRTLQNGLDTCTNNVRIRTIDAVIITHSHADAIGGLDDLRDWTNNVQPSIPIYVAKRDFEVLSPVLSF</sequence>
<dbReference type="PANTHER" id="PTHR42663:SF3">
    <property type="entry name" value="OS09G0363800 PROTEIN"/>
    <property type="match status" value="1"/>
</dbReference>
<dbReference type="EMBL" id="LXQA010033583">
    <property type="protein sequence ID" value="MCH96898.1"/>
    <property type="molecule type" value="Genomic_DNA"/>
</dbReference>
<dbReference type="AlphaFoldDB" id="A0A392NCX2"/>
<organism evidence="2 3">
    <name type="scientific">Trifolium medium</name>
    <dbReference type="NCBI Taxonomy" id="97028"/>
    <lineage>
        <taxon>Eukaryota</taxon>
        <taxon>Viridiplantae</taxon>
        <taxon>Streptophyta</taxon>
        <taxon>Embryophyta</taxon>
        <taxon>Tracheophyta</taxon>
        <taxon>Spermatophyta</taxon>
        <taxon>Magnoliopsida</taxon>
        <taxon>eudicotyledons</taxon>
        <taxon>Gunneridae</taxon>
        <taxon>Pentapetalae</taxon>
        <taxon>rosids</taxon>
        <taxon>fabids</taxon>
        <taxon>Fabales</taxon>
        <taxon>Fabaceae</taxon>
        <taxon>Papilionoideae</taxon>
        <taxon>50 kb inversion clade</taxon>
        <taxon>NPAAA clade</taxon>
        <taxon>Hologalegina</taxon>
        <taxon>IRL clade</taxon>
        <taxon>Trifolieae</taxon>
        <taxon>Trifolium</taxon>
    </lineage>
</organism>
<comment type="caution">
    <text evidence="2">The sequence shown here is derived from an EMBL/GenBank/DDBJ whole genome shotgun (WGS) entry which is preliminary data.</text>
</comment>
<dbReference type="InterPro" id="IPR001279">
    <property type="entry name" value="Metallo-B-lactamas"/>
</dbReference>
<keyword evidence="3" id="KW-1185">Reference proteome</keyword>
<evidence type="ECO:0000313" key="2">
    <source>
        <dbReference type="EMBL" id="MCH96898.1"/>
    </source>
</evidence>
<dbReference type="GO" id="GO:0016787">
    <property type="term" value="F:hydrolase activity"/>
    <property type="evidence" value="ECO:0007669"/>
    <property type="project" value="UniProtKB-KW"/>
</dbReference>
<protein>
    <submittedName>
        <fullName evidence="2">Putative hydrolase C777.06c-like</fullName>
    </submittedName>
</protein>
<evidence type="ECO:0000313" key="3">
    <source>
        <dbReference type="Proteomes" id="UP000265520"/>
    </source>
</evidence>
<dbReference type="Pfam" id="PF12706">
    <property type="entry name" value="Lactamase_B_2"/>
    <property type="match status" value="1"/>
</dbReference>